<evidence type="ECO:0000256" key="1">
    <source>
        <dbReference type="ARBA" id="ARBA00004141"/>
    </source>
</evidence>
<dbReference type="InterPro" id="IPR036938">
    <property type="entry name" value="PAP2/HPO_sf"/>
</dbReference>
<feature type="transmembrane region" description="Helical" evidence="6">
    <location>
        <begin position="204"/>
        <end position="222"/>
    </location>
</feature>
<evidence type="ECO:0000256" key="2">
    <source>
        <dbReference type="ARBA" id="ARBA00008816"/>
    </source>
</evidence>
<keyword evidence="4 6" id="KW-1133">Transmembrane helix</keyword>
<comment type="similarity">
    <text evidence="2">Belongs to the PA-phosphatase related phosphoesterase family.</text>
</comment>
<dbReference type="OrthoDB" id="10030083at2759"/>
<dbReference type="GO" id="GO:0008195">
    <property type="term" value="F:phosphatidate phosphatase activity"/>
    <property type="evidence" value="ECO:0007669"/>
    <property type="project" value="TreeGrafter"/>
</dbReference>
<evidence type="ECO:0000256" key="6">
    <source>
        <dbReference type="SAM" id="Phobius"/>
    </source>
</evidence>
<dbReference type="GO" id="GO:0006644">
    <property type="term" value="P:phospholipid metabolic process"/>
    <property type="evidence" value="ECO:0007669"/>
    <property type="project" value="InterPro"/>
</dbReference>
<accession>A0A1J4JF61</accession>
<evidence type="ECO:0000313" key="8">
    <source>
        <dbReference type="EMBL" id="OHS97736.1"/>
    </source>
</evidence>
<dbReference type="Gene3D" id="1.20.144.10">
    <property type="entry name" value="Phosphatidic acid phosphatase type 2/haloperoxidase"/>
    <property type="match status" value="1"/>
</dbReference>
<dbReference type="InterPro" id="IPR000326">
    <property type="entry name" value="PAP2/HPO"/>
</dbReference>
<sequence length="251" mass="27768">MNLKDFLSAFQQFCILDFIVVALCFGSAFYVHNIDHPANFVPFLLSDIDNQLSEEIISDVYIVASTALVGAIVSCCLWITKKVDLSILKVLSSYLFAVAFTDLITAVLQYIVGRPRPDTLALCGSLEECSNVLNPEKMRYQFRSLPSGNSAQSMAGSIFTTFLLCNIWESSSLFSTIFKFSPICFSLFIGSLEITNRTNHVDDVVMGYFIGALVGFITFSTFKSGIENDKDGSSGYTRGGNRHELLSSKRI</sequence>
<organism evidence="8 9">
    <name type="scientific">Tritrichomonas foetus</name>
    <dbReference type="NCBI Taxonomy" id="1144522"/>
    <lineage>
        <taxon>Eukaryota</taxon>
        <taxon>Metamonada</taxon>
        <taxon>Parabasalia</taxon>
        <taxon>Tritrichomonadida</taxon>
        <taxon>Tritrichomonadidae</taxon>
        <taxon>Tritrichomonas</taxon>
    </lineage>
</organism>
<dbReference type="SMART" id="SM00014">
    <property type="entry name" value="acidPPc"/>
    <property type="match status" value="1"/>
</dbReference>
<keyword evidence="3 6" id="KW-0812">Transmembrane</keyword>
<dbReference type="Proteomes" id="UP000179807">
    <property type="component" value="Unassembled WGS sequence"/>
</dbReference>
<feature type="domain" description="Phosphatidic acid phosphatase type 2/haloperoxidase" evidence="7">
    <location>
        <begin position="91"/>
        <end position="219"/>
    </location>
</feature>
<comment type="caution">
    <text evidence="8">The sequence shown here is derived from an EMBL/GenBank/DDBJ whole genome shotgun (WGS) entry which is preliminary data.</text>
</comment>
<feature type="transmembrane region" description="Helical" evidence="6">
    <location>
        <begin position="60"/>
        <end position="79"/>
    </location>
</feature>
<dbReference type="RefSeq" id="XP_068350873.1">
    <property type="nucleotide sequence ID" value="XM_068510569.1"/>
</dbReference>
<evidence type="ECO:0000313" key="9">
    <source>
        <dbReference type="Proteomes" id="UP000179807"/>
    </source>
</evidence>
<dbReference type="VEuPathDB" id="TrichDB:TRFO_35979"/>
<evidence type="ECO:0000256" key="4">
    <source>
        <dbReference type="ARBA" id="ARBA00022989"/>
    </source>
</evidence>
<dbReference type="Pfam" id="PF01569">
    <property type="entry name" value="PAP2"/>
    <property type="match status" value="1"/>
</dbReference>
<dbReference type="EMBL" id="MLAK01001097">
    <property type="protein sequence ID" value="OHS97736.1"/>
    <property type="molecule type" value="Genomic_DNA"/>
</dbReference>
<dbReference type="SUPFAM" id="SSF48317">
    <property type="entry name" value="Acid phosphatase/Vanadium-dependent haloperoxidase"/>
    <property type="match status" value="1"/>
</dbReference>
<keyword evidence="5 6" id="KW-0472">Membrane</keyword>
<comment type="subcellular location">
    <subcellularLocation>
        <location evidence="1">Membrane</location>
        <topology evidence="1">Multi-pass membrane protein</topology>
    </subcellularLocation>
</comment>
<dbReference type="GO" id="GO:0016020">
    <property type="term" value="C:membrane"/>
    <property type="evidence" value="ECO:0007669"/>
    <property type="project" value="UniProtKB-SubCell"/>
</dbReference>
<evidence type="ECO:0000256" key="5">
    <source>
        <dbReference type="ARBA" id="ARBA00023136"/>
    </source>
</evidence>
<protein>
    <submittedName>
        <fullName evidence="8">PAP2 superfamily protein</fullName>
    </submittedName>
</protein>
<feature type="transmembrane region" description="Helical" evidence="6">
    <location>
        <begin position="91"/>
        <end position="112"/>
    </location>
</feature>
<dbReference type="GeneID" id="94845273"/>
<dbReference type="InterPro" id="IPR043216">
    <property type="entry name" value="PAP-like"/>
</dbReference>
<feature type="transmembrane region" description="Helical" evidence="6">
    <location>
        <begin position="12"/>
        <end position="31"/>
    </location>
</feature>
<dbReference type="GO" id="GO:0046839">
    <property type="term" value="P:phospholipid dephosphorylation"/>
    <property type="evidence" value="ECO:0007669"/>
    <property type="project" value="TreeGrafter"/>
</dbReference>
<reference evidence="8" key="1">
    <citation type="submission" date="2016-10" db="EMBL/GenBank/DDBJ databases">
        <authorList>
            <person name="Benchimol M."/>
            <person name="Almeida L.G."/>
            <person name="Vasconcelos A.T."/>
            <person name="Perreira-Neves A."/>
            <person name="Rosa I.A."/>
            <person name="Tasca T."/>
            <person name="Bogo M.R."/>
            <person name="de Souza W."/>
        </authorList>
    </citation>
    <scope>NUCLEOTIDE SEQUENCE [LARGE SCALE GENOMIC DNA]</scope>
    <source>
        <strain evidence="8">K</strain>
    </source>
</reference>
<evidence type="ECO:0000259" key="7">
    <source>
        <dbReference type="SMART" id="SM00014"/>
    </source>
</evidence>
<dbReference type="PANTHER" id="PTHR10165:SF35">
    <property type="entry name" value="RE23632P"/>
    <property type="match status" value="1"/>
</dbReference>
<proteinExistence type="inferred from homology"/>
<gene>
    <name evidence="8" type="ORF">TRFO_35979</name>
</gene>
<name>A0A1J4JF61_9EUKA</name>
<dbReference type="PANTHER" id="PTHR10165">
    <property type="entry name" value="LIPID PHOSPHATE PHOSPHATASE"/>
    <property type="match status" value="1"/>
</dbReference>
<keyword evidence="9" id="KW-1185">Reference proteome</keyword>
<feature type="transmembrane region" description="Helical" evidence="6">
    <location>
        <begin position="173"/>
        <end position="192"/>
    </location>
</feature>
<evidence type="ECO:0000256" key="3">
    <source>
        <dbReference type="ARBA" id="ARBA00022692"/>
    </source>
</evidence>
<dbReference type="AlphaFoldDB" id="A0A1J4JF61"/>